<dbReference type="PANTHER" id="PTHR43284">
    <property type="entry name" value="ASPARAGINE SYNTHETASE (GLUTAMINE-HYDROLYZING)"/>
    <property type="match status" value="1"/>
</dbReference>
<accession>A0AAU7S650</accession>
<sequence length="544" mass="61038">MNWPSETIGDQHPKGCAQAESTIEASVRGNSAIFGTFDSTARTLEAMSQALSHRGSELSTRRMRGFTIGSRYYDDRPHLANVGDCVIAFAGAPFVIDRSDRLARFLDAEALGASFRRFGADFFRTLHGSFALAIWIPDQNTILLVRDSFGSQSLAFATGNGTFDFASEYKALARSPRRSRRIDRIAVDHFVGHGWAPAGHTFFKSISMVPPGSMLTWTDGHIEVEHFRRDIDRHQPPLRPIPPEKLAACATEAITWHSQDTENRYGVMLSSGVDSAFMTATLKHLYPHKELHSFTVGYGQGDPELLGAKETSEHLGTIHHEIIVQPKDLTSLLRRTIEAVDNPGGYEEFPCLYALHKFASNLVDVMFSGNVADTLFAGMPYHRDLPSGDGAIYRRLCQDLLHRDERLGAQELLAGHFGLSFRMPFAENSMIDLALETPDFQKLGARENKIIFRQAAAMILPEEITSRPKRIQHLQYDKSMWHWIAERVDWLRSERLLETHDLLLPQVEAALRHSACHQGDVHTFRPAWNAIAVATWASIYLETS</sequence>
<evidence type="ECO:0000256" key="4">
    <source>
        <dbReference type="ARBA" id="ARBA00022741"/>
    </source>
</evidence>
<dbReference type="GO" id="GO:0006529">
    <property type="term" value="P:asparagine biosynthetic process"/>
    <property type="evidence" value="ECO:0007669"/>
    <property type="project" value="InterPro"/>
</dbReference>
<dbReference type="Pfam" id="PF00733">
    <property type="entry name" value="Asn_synthase"/>
    <property type="match status" value="2"/>
</dbReference>
<dbReference type="InterPro" id="IPR006426">
    <property type="entry name" value="Asn_synth_AEB"/>
</dbReference>
<gene>
    <name evidence="10" type="ORF">ABM479_33670</name>
</gene>
<proteinExistence type="inferred from homology"/>
<dbReference type="Gene3D" id="3.60.20.10">
    <property type="entry name" value="Glutamine Phosphoribosylpyrophosphate, subunit 1, domain 1"/>
    <property type="match status" value="1"/>
</dbReference>
<dbReference type="Gene3D" id="3.40.50.620">
    <property type="entry name" value="HUPs"/>
    <property type="match status" value="1"/>
</dbReference>
<dbReference type="PIRSF" id="PIRSF001589">
    <property type="entry name" value="Asn_synthetase_glu-h"/>
    <property type="match status" value="1"/>
</dbReference>
<dbReference type="GO" id="GO:0004066">
    <property type="term" value="F:asparagine synthase (glutamine-hydrolyzing) activity"/>
    <property type="evidence" value="ECO:0007669"/>
    <property type="project" value="UniProtKB-EC"/>
</dbReference>
<evidence type="ECO:0000256" key="2">
    <source>
        <dbReference type="ARBA" id="ARBA00005752"/>
    </source>
</evidence>
<comment type="pathway">
    <text evidence="1">Amino-acid biosynthesis; L-asparagine biosynthesis; L-asparagine from L-aspartate (L-Gln route): step 1/1.</text>
</comment>
<feature type="binding site" evidence="7">
    <location>
        <begin position="368"/>
        <end position="369"/>
    </location>
    <ligand>
        <name>ATP</name>
        <dbReference type="ChEBI" id="CHEBI:30616"/>
    </ligand>
</feature>
<organism evidence="10">
    <name type="scientific">Rhizobium sp. ZPR3</name>
    <dbReference type="NCBI Taxonomy" id="3158967"/>
    <lineage>
        <taxon>Bacteria</taxon>
        <taxon>Pseudomonadati</taxon>
        <taxon>Pseudomonadota</taxon>
        <taxon>Alphaproteobacteria</taxon>
        <taxon>Hyphomicrobiales</taxon>
        <taxon>Rhizobiaceae</taxon>
        <taxon>Rhizobium/Agrobacterium group</taxon>
        <taxon>Rhizobium</taxon>
    </lineage>
</organism>
<comment type="similarity">
    <text evidence="2">Belongs to the asparagine synthetase family.</text>
</comment>
<dbReference type="RefSeq" id="WP_349963107.1">
    <property type="nucleotide sequence ID" value="NZ_CP157963.1"/>
</dbReference>
<evidence type="ECO:0000256" key="3">
    <source>
        <dbReference type="ARBA" id="ARBA00012737"/>
    </source>
</evidence>
<dbReference type="CDD" id="cd01991">
    <property type="entry name" value="Asn_synthase_B_C"/>
    <property type="match status" value="1"/>
</dbReference>
<dbReference type="InterPro" id="IPR029055">
    <property type="entry name" value="Ntn_hydrolases_N"/>
</dbReference>
<dbReference type="PANTHER" id="PTHR43284:SF1">
    <property type="entry name" value="ASPARAGINE SYNTHETASE"/>
    <property type="match status" value="1"/>
</dbReference>
<evidence type="ECO:0000256" key="7">
    <source>
        <dbReference type="PIRSR" id="PIRSR001589-2"/>
    </source>
</evidence>
<feature type="domain" description="Glutamine amidotransferase type-2" evidence="9">
    <location>
        <begin position="106"/>
        <end position="173"/>
    </location>
</feature>
<feature type="domain" description="Asparagine synthetase" evidence="8">
    <location>
        <begin position="261"/>
        <end position="388"/>
    </location>
</feature>
<dbReference type="InterPro" id="IPR014729">
    <property type="entry name" value="Rossmann-like_a/b/a_fold"/>
</dbReference>
<evidence type="ECO:0000313" key="10">
    <source>
        <dbReference type="EMBL" id="XBT97842.1"/>
    </source>
</evidence>
<keyword evidence="10" id="KW-0614">Plasmid</keyword>
<keyword evidence="4 7" id="KW-0547">Nucleotide-binding</keyword>
<evidence type="ECO:0000256" key="6">
    <source>
        <dbReference type="ARBA" id="ARBA00048741"/>
    </source>
</evidence>
<dbReference type="SUPFAM" id="SSF56235">
    <property type="entry name" value="N-terminal nucleophile aminohydrolases (Ntn hydrolases)"/>
    <property type="match status" value="1"/>
</dbReference>
<dbReference type="InterPro" id="IPR051786">
    <property type="entry name" value="ASN_synthetase/amidase"/>
</dbReference>
<keyword evidence="5 7" id="KW-0067">ATP-binding</keyword>
<dbReference type="EMBL" id="CP157963">
    <property type="protein sequence ID" value="XBT97842.1"/>
    <property type="molecule type" value="Genomic_DNA"/>
</dbReference>
<evidence type="ECO:0000256" key="1">
    <source>
        <dbReference type="ARBA" id="ARBA00005187"/>
    </source>
</evidence>
<dbReference type="Pfam" id="PF13537">
    <property type="entry name" value="GATase_7"/>
    <property type="match status" value="1"/>
</dbReference>
<evidence type="ECO:0000259" key="9">
    <source>
        <dbReference type="Pfam" id="PF13537"/>
    </source>
</evidence>
<reference evidence="10" key="1">
    <citation type="submission" date="2024-06" db="EMBL/GenBank/DDBJ databases">
        <authorList>
            <person name="Li T."/>
            <person name="Gao R."/>
        </authorList>
    </citation>
    <scope>NUCLEOTIDE SEQUENCE</scope>
    <source>
        <strain evidence="10">ZPR3</strain>
        <plasmid evidence="10">unnamed3</plasmid>
    </source>
</reference>
<protein>
    <recommendedName>
        <fullName evidence="3">asparagine synthase (glutamine-hydrolyzing)</fullName>
        <ecNumber evidence="3">6.3.5.4</ecNumber>
    </recommendedName>
</protein>
<comment type="catalytic activity">
    <reaction evidence="6">
        <text>L-aspartate + L-glutamine + ATP + H2O = L-asparagine + L-glutamate + AMP + diphosphate + H(+)</text>
        <dbReference type="Rhea" id="RHEA:12228"/>
        <dbReference type="ChEBI" id="CHEBI:15377"/>
        <dbReference type="ChEBI" id="CHEBI:15378"/>
        <dbReference type="ChEBI" id="CHEBI:29985"/>
        <dbReference type="ChEBI" id="CHEBI:29991"/>
        <dbReference type="ChEBI" id="CHEBI:30616"/>
        <dbReference type="ChEBI" id="CHEBI:33019"/>
        <dbReference type="ChEBI" id="CHEBI:58048"/>
        <dbReference type="ChEBI" id="CHEBI:58359"/>
        <dbReference type="ChEBI" id="CHEBI:456215"/>
        <dbReference type="EC" id="6.3.5.4"/>
    </reaction>
</comment>
<feature type="binding site" evidence="7">
    <location>
        <position position="107"/>
    </location>
    <ligand>
        <name>L-glutamine</name>
        <dbReference type="ChEBI" id="CHEBI:58359"/>
    </ligand>
</feature>
<name>A0AAU7S650_9HYPH</name>
<dbReference type="InterPro" id="IPR001962">
    <property type="entry name" value="Asn_synthase"/>
</dbReference>
<evidence type="ECO:0000259" key="8">
    <source>
        <dbReference type="Pfam" id="PF00733"/>
    </source>
</evidence>
<evidence type="ECO:0000256" key="5">
    <source>
        <dbReference type="ARBA" id="ARBA00022840"/>
    </source>
</evidence>
<dbReference type="InterPro" id="IPR017932">
    <property type="entry name" value="GATase_2_dom"/>
</dbReference>
<feature type="binding site" evidence="7">
    <location>
        <position position="296"/>
    </location>
    <ligand>
        <name>ATP</name>
        <dbReference type="ChEBI" id="CHEBI:30616"/>
    </ligand>
</feature>
<dbReference type="SUPFAM" id="SSF52402">
    <property type="entry name" value="Adenine nucleotide alpha hydrolases-like"/>
    <property type="match status" value="1"/>
</dbReference>
<dbReference type="GO" id="GO:0005524">
    <property type="term" value="F:ATP binding"/>
    <property type="evidence" value="ECO:0007669"/>
    <property type="project" value="UniProtKB-KW"/>
</dbReference>
<feature type="domain" description="Asparagine synthetase" evidence="8">
    <location>
        <begin position="411"/>
        <end position="537"/>
    </location>
</feature>
<geneLocation type="plasmid" evidence="10">
    <name>unnamed3</name>
</geneLocation>
<dbReference type="AlphaFoldDB" id="A0AAU7S650"/>
<dbReference type="EC" id="6.3.5.4" evidence="3"/>